<evidence type="ECO:0000313" key="3">
    <source>
        <dbReference type="Proteomes" id="UP000238274"/>
    </source>
</evidence>
<comment type="caution">
    <text evidence="2">The sequence shown here is derived from an EMBL/GenBank/DDBJ whole genome shotgun (WGS) entry which is preliminary data.</text>
</comment>
<evidence type="ECO:0000256" key="1">
    <source>
        <dbReference type="SAM" id="MobiDB-lite"/>
    </source>
</evidence>
<feature type="compositionally biased region" description="Polar residues" evidence="1">
    <location>
        <begin position="101"/>
        <end position="111"/>
    </location>
</feature>
<proteinExistence type="predicted"/>
<dbReference type="OrthoDB" id="2503301at2759"/>
<dbReference type="VEuPathDB" id="FungiDB:PSHT_10585"/>
<reference evidence="3" key="2">
    <citation type="journal article" date="2018" name="BMC Genomics">
        <title>Genomic insights into host adaptation between the wheat stripe rust pathogen (Puccinia striiformis f. sp. tritici) and the barley stripe rust pathogen (Puccinia striiformis f. sp. hordei).</title>
        <authorList>
            <person name="Xia C."/>
            <person name="Wang M."/>
            <person name="Yin C."/>
            <person name="Cornejo O.E."/>
            <person name="Hulbert S.H."/>
            <person name="Chen X."/>
        </authorList>
    </citation>
    <scope>NUCLEOTIDE SEQUENCE [LARGE SCALE GENOMIC DNA]</scope>
    <source>
        <strain evidence="3">93TX-2</strain>
    </source>
</reference>
<organism evidence="2 3">
    <name type="scientific">Puccinia striiformis</name>
    <dbReference type="NCBI Taxonomy" id="27350"/>
    <lineage>
        <taxon>Eukaryota</taxon>
        <taxon>Fungi</taxon>
        <taxon>Dikarya</taxon>
        <taxon>Basidiomycota</taxon>
        <taxon>Pucciniomycotina</taxon>
        <taxon>Pucciniomycetes</taxon>
        <taxon>Pucciniales</taxon>
        <taxon>Pucciniaceae</taxon>
        <taxon>Puccinia</taxon>
    </lineage>
</organism>
<keyword evidence="3" id="KW-1185">Reference proteome</keyword>
<evidence type="ECO:0000313" key="2">
    <source>
        <dbReference type="EMBL" id="POW05890.1"/>
    </source>
</evidence>
<dbReference type="AlphaFoldDB" id="A0A2S4V8W1"/>
<feature type="region of interest" description="Disordered" evidence="1">
    <location>
        <begin position="170"/>
        <end position="273"/>
    </location>
</feature>
<name>A0A2S4V8W1_9BASI</name>
<dbReference type="Proteomes" id="UP000238274">
    <property type="component" value="Unassembled WGS sequence"/>
</dbReference>
<dbReference type="EMBL" id="PKSM01000165">
    <property type="protein sequence ID" value="POW05890.1"/>
    <property type="molecule type" value="Genomic_DNA"/>
</dbReference>
<feature type="region of interest" description="Disordered" evidence="1">
    <location>
        <begin position="293"/>
        <end position="323"/>
    </location>
</feature>
<feature type="compositionally biased region" description="Basic and acidic residues" evidence="1">
    <location>
        <begin position="293"/>
        <end position="307"/>
    </location>
</feature>
<sequence length="408" mass="44947">MRCAQAQKWVFASAKLVVSLVLEVIMKFGAKQDCEETHGTEGCEVEQVARFKPMGSAAGLWFMLAGFFYANRSLFEWNMEFGTTAGCEPKSTFHIRTTPRTVSIPTSTRPSKPSALNMARSVSSSVSPVKRKRKSKQIIDPPAALDNDGALTIRDEQETGDLVNSAEEPWAEGSGFANGQLDQNSSKDSSDNENTHESDSDEAPEAISISAGQRARRQANRARDEKLKNNSKTRKTKIKTVEAEVDSEESSSSDEETEDGPKTKKLETAPVPVNTKKYLDPSLFASASEILEKSKEASQARASEKTRLLNTRQKKQKKLQDQDWKDLGNNTTVVLLSQTEHLNPAPRPVAAANFARNRLYTKPSRSAVRLPKATLAAKAEMGSRKSAIETTHSRRSLKPALVFARSQD</sequence>
<reference evidence="2 3" key="1">
    <citation type="submission" date="2017-12" db="EMBL/GenBank/DDBJ databases">
        <title>Gene loss provides genomic basis for host adaptation in cereal stripe rust fungi.</title>
        <authorList>
            <person name="Xia C."/>
        </authorList>
    </citation>
    <scope>NUCLEOTIDE SEQUENCE [LARGE SCALE GENOMIC DNA]</scope>
    <source>
        <strain evidence="2 3">93TX-2</strain>
    </source>
</reference>
<feature type="region of interest" description="Disordered" evidence="1">
    <location>
        <begin position="101"/>
        <end position="154"/>
    </location>
</feature>
<accession>A0A2S4V8W1</accession>
<dbReference type="VEuPathDB" id="FungiDB:PSTT_16008"/>
<feature type="compositionally biased region" description="Basic and acidic residues" evidence="1">
    <location>
        <begin position="188"/>
        <end position="198"/>
    </location>
</feature>
<reference evidence="3" key="3">
    <citation type="journal article" date="2018" name="Mol. Plant Microbe Interact.">
        <title>Genome sequence resources for the wheat stripe rust pathogen (Puccinia striiformis f. sp. tritici) and the barley stripe rust pathogen (Puccinia striiformis f. sp. hordei).</title>
        <authorList>
            <person name="Xia C."/>
            <person name="Wang M."/>
            <person name="Yin C."/>
            <person name="Cornejo O.E."/>
            <person name="Hulbert S.H."/>
            <person name="Chen X."/>
        </authorList>
    </citation>
    <scope>NUCLEOTIDE SEQUENCE [LARGE SCALE GENOMIC DNA]</scope>
    <source>
        <strain evidence="3">93TX-2</strain>
    </source>
</reference>
<protein>
    <submittedName>
        <fullName evidence="2">Uncharacterized protein</fullName>
    </submittedName>
</protein>
<feature type="compositionally biased region" description="Basic residues" evidence="1">
    <location>
        <begin position="229"/>
        <end position="238"/>
    </location>
</feature>
<feature type="compositionally biased region" description="Acidic residues" evidence="1">
    <location>
        <begin position="243"/>
        <end position="258"/>
    </location>
</feature>
<gene>
    <name evidence="2" type="ORF">PSHT_10585</name>
</gene>